<dbReference type="NCBIfam" id="NF001095">
    <property type="entry name" value="PRK00124.1"/>
    <property type="match status" value="1"/>
</dbReference>
<reference evidence="3 4" key="1">
    <citation type="submission" date="2018-11" db="EMBL/GenBank/DDBJ databases">
        <title>The draft genome sequence of Amphritea opalescens ANRC-JH13T.</title>
        <authorList>
            <person name="Fang Z."/>
            <person name="Zhang Y."/>
            <person name="Han X."/>
        </authorList>
    </citation>
    <scope>NUCLEOTIDE SEQUENCE [LARGE SCALE GENOMIC DNA]</scope>
    <source>
        <strain evidence="3 4">ANRC-JH13</strain>
    </source>
</reference>
<dbReference type="CDD" id="cd18720">
    <property type="entry name" value="PIN_YqxD-like"/>
    <property type="match status" value="1"/>
</dbReference>
<sequence>MNIWVDADACPNVVKEILYRAAERLGVKTVLVANQFLQTPSSAFVSAVQVPAGFDVADNYIVQKSVPGDLVITADIPLASEVLEKGAHALNPRGEFYTPENIRQRLNMRDFMDQLRGSGIDTGGPAKLNQQDRQQFANQLDRFLVKHVVR</sequence>
<comment type="similarity">
    <text evidence="1 2">Belongs to the UPF0178 family.</text>
</comment>
<evidence type="ECO:0000256" key="2">
    <source>
        <dbReference type="HAMAP-Rule" id="MF_00489"/>
    </source>
</evidence>
<dbReference type="EMBL" id="RQXW01000029">
    <property type="protein sequence ID" value="RTE64278.1"/>
    <property type="molecule type" value="Genomic_DNA"/>
</dbReference>
<keyword evidence="4" id="KW-1185">Reference proteome</keyword>
<dbReference type="PANTHER" id="PTHR35146:SF1">
    <property type="entry name" value="UPF0178 PROTEIN YAII"/>
    <property type="match status" value="1"/>
</dbReference>
<protein>
    <recommendedName>
        <fullName evidence="2">UPF0178 protein EH243_18175</fullName>
    </recommendedName>
</protein>
<comment type="caution">
    <text evidence="3">The sequence shown here is derived from an EMBL/GenBank/DDBJ whole genome shotgun (WGS) entry which is preliminary data.</text>
</comment>
<dbReference type="OrthoDB" id="9798918at2"/>
<dbReference type="HAMAP" id="MF_00489">
    <property type="entry name" value="UPF0178"/>
    <property type="match status" value="1"/>
</dbReference>
<dbReference type="Pfam" id="PF02639">
    <property type="entry name" value="DUF188"/>
    <property type="match status" value="1"/>
</dbReference>
<accession>A0A430KLC4</accession>
<dbReference type="InterPro" id="IPR003791">
    <property type="entry name" value="UPF0178"/>
</dbReference>
<evidence type="ECO:0000313" key="3">
    <source>
        <dbReference type="EMBL" id="RTE64278.1"/>
    </source>
</evidence>
<dbReference type="Proteomes" id="UP000283087">
    <property type="component" value="Unassembled WGS sequence"/>
</dbReference>
<evidence type="ECO:0000256" key="1">
    <source>
        <dbReference type="ARBA" id="ARBA00008522"/>
    </source>
</evidence>
<dbReference type="AlphaFoldDB" id="A0A430KLC4"/>
<dbReference type="PANTHER" id="PTHR35146">
    <property type="entry name" value="UPF0178 PROTEIN YAII"/>
    <property type="match status" value="1"/>
</dbReference>
<evidence type="ECO:0000313" key="4">
    <source>
        <dbReference type="Proteomes" id="UP000283087"/>
    </source>
</evidence>
<proteinExistence type="inferred from homology"/>
<gene>
    <name evidence="3" type="ORF">EH243_18175</name>
</gene>
<organism evidence="3 4">
    <name type="scientific">Amphritea opalescens</name>
    <dbReference type="NCBI Taxonomy" id="2490544"/>
    <lineage>
        <taxon>Bacteria</taxon>
        <taxon>Pseudomonadati</taxon>
        <taxon>Pseudomonadota</taxon>
        <taxon>Gammaproteobacteria</taxon>
        <taxon>Oceanospirillales</taxon>
        <taxon>Oceanospirillaceae</taxon>
        <taxon>Amphritea</taxon>
    </lineage>
</organism>
<name>A0A430KLC4_9GAMM</name>
<dbReference type="RefSeq" id="WP_126160082.1">
    <property type="nucleotide sequence ID" value="NZ_RQXW01000029.1"/>
</dbReference>